<dbReference type="InterPro" id="IPR008471">
    <property type="entry name" value="MnmC-like_methylTransf"/>
</dbReference>
<name>A0A2D3WL57_9BACT</name>
<evidence type="ECO:0000313" key="2">
    <source>
        <dbReference type="EMBL" id="DAB38464.1"/>
    </source>
</evidence>
<dbReference type="GO" id="GO:0016645">
    <property type="term" value="F:oxidoreductase activity, acting on the CH-NH group of donors"/>
    <property type="evidence" value="ECO:0007669"/>
    <property type="project" value="InterPro"/>
</dbReference>
<dbReference type="Pfam" id="PF05430">
    <property type="entry name" value="Methyltransf_30"/>
    <property type="match status" value="1"/>
</dbReference>
<reference evidence="2 3" key="1">
    <citation type="journal article" date="2017" name="Front. Microbiol.">
        <title>Comparative Genomic Analysis of the Class Epsilonproteobacteria and Proposed Reclassification to Epsilonbacteraeota (phyl. nov.).</title>
        <authorList>
            <person name="Waite D.W."/>
            <person name="Vanwonterghem I."/>
            <person name="Rinke C."/>
            <person name="Parks D.H."/>
            <person name="Zhang Y."/>
            <person name="Takai K."/>
            <person name="Sievert S.M."/>
            <person name="Simon J."/>
            <person name="Campbell B.J."/>
            <person name="Hanson T.E."/>
            <person name="Woyke T."/>
            <person name="Klotz M.G."/>
            <person name="Hugenholtz P."/>
        </authorList>
    </citation>
    <scope>NUCLEOTIDE SEQUENCE [LARGE SCALE GENOMIC DNA]</scope>
    <source>
        <strain evidence="2">UBA12443</strain>
    </source>
</reference>
<dbReference type="InterPro" id="IPR029063">
    <property type="entry name" value="SAM-dependent_MTases_sf"/>
</dbReference>
<dbReference type="RefSeq" id="WP_303662977.1">
    <property type="nucleotide sequence ID" value="NZ_DLUI01000081.1"/>
</dbReference>
<dbReference type="Gene3D" id="3.40.50.150">
    <property type="entry name" value="Vaccinia Virus protein VP39"/>
    <property type="match status" value="1"/>
</dbReference>
<accession>A0A2D3WL57</accession>
<dbReference type="PANTHER" id="PTHR39963:SF1">
    <property type="entry name" value="MNMC-LIKE METHYLTRANSFERASE DOMAIN-CONTAINING PROTEIN"/>
    <property type="match status" value="1"/>
</dbReference>
<dbReference type="PANTHER" id="PTHR39963">
    <property type="entry name" value="SLL0983 PROTEIN"/>
    <property type="match status" value="1"/>
</dbReference>
<protein>
    <recommendedName>
        <fullName evidence="1">MnmC-like methyltransferase domain-containing protein</fullName>
    </recommendedName>
</protein>
<dbReference type="Proteomes" id="UP000228859">
    <property type="component" value="Unassembled WGS sequence"/>
</dbReference>
<proteinExistence type="predicted"/>
<evidence type="ECO:0000259" key="1">
    <source>
        <dbReference type="Pfam" id="PF05430"/>
    </source>
</evidence>
<sequence length="248" mass="28385">MKQWVQSEDGSYTAYSSEYDEHYHSTKDGALNESLKKHIEPAFALHCKKDHLRIIDICFGLGFNTLLSLYWRDTYYPDTTLEIYSPELDGELVASLVDFPYPEIFEPYRNIITDIATLGGYEDERTQITVEITDARVAMRALEGEWDVCYQDAFSPSVNPLLWTQEYFADVARLMGEEGIVTTYSTALATRLALYENGFNVYLNQGEGYRNATIASRRELVEYEKVDMAHKIACNSDAQSLRDENLAL</sequence>
<organism evidence="2 3">
    <name type="scientific">Sulfuricurvum kujiense</name>
    <dbReference type="NCBI Taxonomy" id="148813"/>
    <lineage>
        <taxon>Bacteria</taxon>
        <taxon>Pseudomonadati</taxon>
        <taxon>Campylobacterota</taxon>
        <taxon>Epsilonproteobacteria</taxon>
        <taxon>Campylobacterales</taxon>
        <taxon>Sulfurimonadaceae</taxon>
        <taxon>Sulfuricurvum</taxon>
    </lineage>
</organism>
<dbReference type="EMBL" id="DLUI01000081">
    <property type="protein sequence ID" value="DAB38464.1"/>
    <property type="molecule type" value="Genomic_DNA"/>
</dbReference>
<dbReference type="AlphaFoldDB" id="A0A2D3WL57"/>
<gene>
    <name evidence="2" type="ORF">CFH83_05850</name>
</gene>
<comment type="caution">
    <text evidence="2">The sequence shown here is derived from an EMBL/GenBank/DDBJ whole genome shotgun (WGS) entry which is preliminary data.</text>
</comment>
<feature type="domain" description="MnmC-like methyltransferase" evidence="1">
    <location>
        <begin position="121"/>
        <end position="214"/>
    </location>
</feature>
<dbReference type="SUPFAM" id="SSF53335">
    <property type="entry name" value="S-adenosyl-L-methionine-dependent methyltransferases"/>
    <property type="match status" value="1"/>
</dbReference>
<evidence type="ECO:0000313" key="3">
    <source>
        <dbReference type="Proteomes" id="UP000228859"/>
    </source>
</evidence>